<gene>
    <name evidence="14" type="ORF">GA0070561_1099</name>
</gene>
<feature type="compositionally biased region" description="Low complexity" evidence="10">
    <location>
        <begin position="28"/>
        <end position="41"/>
    </location>
</feature>
<dbReference type="InterPro" id="IPR002355">
    <property type="entry name" value="Cu_oxidase_Cu_BS"/>
</dbReference>
<dbReference type="Pfam" id="PF07731">
    <property type="entry name" value="Cu-oxidase_2"/>
    <property type="match status" value="1"/>
</dbReference>
<keyword evidence="14" id="KW-0167">Capsid protein</keyword>
<evidence type="ECO:0000259" key="13">
    <source>
        <dbReference type="Pfam" id="PF07732"/>
    </source>
</evidence>
<comment type="similarity">
    <text evidence="1">Belongs to the multicopper oxidase family.</text>
</comment>
<evidence type="ECO:0000256" key="7">
    <source>
        <dbReference type="ARBA" id="ARBA00042896"/>
    </source>
</evidence>
<evidence type="ECO:0000256" key="6">
    <source>
        <dbReference type="ARBA" id="ARBA00041027"/>
    </source>
</evidence>
<keyword evidence="14" id="KW-0132">Cell division</keyword>
<evidence type="ECO:0000256" key="5">
    <source>
        <dbReference type="ARBA" id="ARBA00038978"/>
    </source>
</evidence>
<evidence type="ECO:0000256" key="3">
    <source>
        <dbReference type="ARBA" id="ARBA00022723"/>
    </source>
</evidence>
<dbReference type="Pfam" id="PF07732">
    <property type="entry name" value="Cu-oxidase_3"/>
    <property type="match status" value="1"/>
</dbReference>
<evidence type="ECO:0000313" key="14">
    <source>
        <dbReference type="EMBL" id="SCE71846.1"/>
    </source>
</evidence>
<evidence type="ECO:0000256" key="1">
    <source>
        <dbReference type="ARBA" id="ARBA00010609"/>
    </source>
</evidence>
<dbReference type="PANTHER" id="PTHR48267:SF1">
    <property type="entry name" value="BILIRUBIN OXIDASE"/>
    <property type="match status" value="1"/>
</dbReference>
<dbReference type="InterPro" id="IPR006311">
    <property type="entry name" value="TAT_signal"/>
</dbReference>
<evidence type="ECO:0000256" key="8">
    <source>
        <dbReference type="ARBA" id="ARBA00043090"/>
    </source>
</evidence>
<keyword evidence="14" id="KW-0131">Cell cycle</keyword>
<keyword evidence="3" id="KW-0479">Metal-binding</keyword>
<dbReference type="Proteomes" id="UP000198864">
    <property type="component" value="Unassembled WGS sequence"/>
</dbReference>
<keyword evidence="14" id="KW-0946">Virion</keyword>
<dbReference type="PROSITE" id="PS00080">
    <property type="entry name" value="MULTICOPPER_OXIDASE2"/>
    <property type="match status" value="1"/>
</dbReference>
<protein>
    <recommendedName>
        <fullName evidence="6">Multicopper oxidase CueO</fullName>
        <ecNumber evidence="5">1.16.3.4</ecNumber>
    </recommendedName>
    <alternativeName>
        <fullName evidence="7">Copper efflux oxidase</fullName>
    </alternativeName>
    <alternativeName>
        <fullName evidence="8">Cuprous oxidase</fullName>
    </alternativeName>
</protein>
<keyword evidence="11" id="KW-0732">Signal</keyword>
<dbReference type="GO" id="GO:0051301">
    <property type="term" value="P:cell division"/>
    <property type="evidence" value="ECO:0007669"/>
    <property type="project" value="UniProtKB-KW"/>
</dbReference>
<reference evidence="14 15" key="1">
    <citation type="submission" date="2016-06" db="EMBL/GenBank/DDBJ databases">
        <authorList>
            <person name="Kjaerup R.B."/>
            <person name="Dalgaard T.S."/>
            <person name="Juul-Madsen H.R."/>
        </authorList>
    </citation>
    <scope>NUCLEOTIDE SEQUENCE [LARGE SCALE GENOMIC DNA]</scope>
    <source>
        <strain evidence="14 15">DSM 44871</strain>
    </source>
</reference>
<evidence type="ECO:0000256" key="2">
    <source>
        <dbReference type="ARBA" id="ARBA00011245"/>
    </source>
</evidence>
<feature type="signal peptide" evidence="11">
    <location>
        <begin position="1"/>
        <end position="27"/>
    </location>
</feature>
<proteinExistence type="inferred from homology"/>
<comment type="subunit">
    <text evidence="2">Monomer.</text>
</comment>
<accession>A0A1C4UJD7</accession>
<dbReference type="GO" id="GO:0005507">
    <property type="term" value="F:copper ion binding"/>
    <property type="evidence" value="ECO:0007669"/>
    <property type="project" value="InterPro"/>
</dbReference>
<evidence type="ECO:0000313" key="15">
    <source>
        <dbReference type="Proteomes" id="UP000198864"/>
    </source>
</evidence>
<dbReference type="PANTHER" id="PTHR48267">
    <property type="entry name" value="CUPREDOXIN SUPERFAMILY PROTEIN"/>
    <property type="match status" value="1"/>
</dbReference>
<evidence type="ECO:0000256" key="9">
    <source>
        <dbReference type="ARBA" id="ARBA00048092"/>
    </source>
</evidence>
<dbReference type="CDD" id="cd13890">
    <property type="entry name" value="CuRO_3_CueO_FtsP"/>
    <property type="match status" value="1"/>
</dbReference>
<feature type="domain" description="Plastocyanin-like" evidence="13">
    <location>
        <begin position="86"/>
        <end position="199"/>
    </location>
</feature>
<dbReference type="GO" id="GO:0016491">
    <property type="term" value="F:oxidoreductase activity"/>
    <property type="evidence" value="ECO:0007669"/>
    <property type="project" value="UniProtKB-KW"/>
</dbReference>
<comment type="catalytic activity">
    <reaction evidence="9">
        <text>4 Cu(+) + O2 + 4 H(+) = 4 Cu(2+) + 2 H2O</text>
        <dbReference type="Rhea" id="RHEA:30083"/>
        <dbReference type="ChEBI" id="CHEBI:15377"/>
        <dbReference type="ChEBI" id="CHEBI:15378"/>
        <dbReference type="ChEBI" id="CHEBI:15379"/>
        <dbReference type="ChEBI" id="CHEBI:29036"/>
        <dbReference type="ChEBI" id="CHEBI:49552"/>
        <dbReference type="EC" id="1.16.3.4"/>
    </reaction>
    <physiologicalReaction direction="left-to-right" evidence="9">
        <dbReference type="Rhea" id="RHEA:30084"/>
    </physiologicalReaction>
</comment>
<dbReference type="SUPFAM" id="SSF49503">
    <property type="entry name" value="Cupredoxins"/>
    <property type="match status" value="3"/>
</dbReference>
<sequence length="487" mass="52789">MVSRRNVMKAGATAGAAALVTTTAAAAARGSTPSATPAHGTHTGHGKTAHVAAVTAPFAVRMPIPPVQQPIASVANTDFYVVSTRKARVEILPGTRTEVLTYDGLFPGPTFRVKTGRLAVIAHSNHLDMPTAVHVHGGHTPSSSDGFPTDVLDPGKSRIYSYPNKQRAATLWYHDHAHHMEAEHVFRGLAGFFLIDDPAQAELRLPTGNHDIPIMLRDARFADDASLIFEHDDFQFRNTILVNGKPQPYFPVAARKYRLRFVNASNLRTFTLRLGNDAEVAQIASDGGLLAGPTPIRSWSLTPGERVEIVVDFGAFPVGSQVFLDDAVAGPVLRFDVNRAAADTSRVPDRLSTIPALPAATKERAFTLNFNPSTGQFLINGQQFDAERVDTEIKRNTTEVWTVTNGDTLFGIPHNFHPHLVQFRVLARNGQPPAPGEAGVKDTISVGPGETVRLQATFGPYLGRYVYHCHMIDHSASGMMAQMKIVP</sequence>
<evidence type="ECO:0000256" key="4">
    <source>
        <dbReference type="ARBA" id="ARBA00023002"/>
    </source>
</evidence>
<evidence type="ECO:0000256" key="11">
    <source>
        <dbReference type="SAM" id="SignalP"/>
    </source>
</evidence>
<feature type="region of interest" description="Disordered" evidence="10">
    <location>
        <begin position="28"/>
        <end position="48"/>
    </location>
</feature>
<dbReference type="Gene3D" id="2.60.40.420">
    <property type="entry name" value="Cupredoxins - blue copper proteins"/>
    <property type="match status" value="3"/>
</dbReference>
<dbReference type="InterPro" id="IPR011707">
    <property type="entry name" value="Cu-oxidase-like_N"/>
</dbReference>
<dbReference type="InterPro" id="IPR045087">
    <property type="entry name" value="Cu-oxidase_fam"/>
</dbReference>
<feature type="chain" id="PRO_5039581107" description="Multicopper oxidase CueO" evidence="11">
    <location>
        <begin position="28"/>
        <end position="487"/>
    </location>
</feature>
<dbReference type="STRING" id="285676.GA0070561_1099"/>
<name>A0A1C4UJD7_9ACTN</name>
<dbReference type="AlphaFoldDB" id="A0A1C4UJD7"/>
<dbReference type="EMBL" id="FMCR01000001">
    <property type="protein sequence ID" value="SCE71846.1"/>
    <property type="molecule type" value="Genomic_DNA"/>
</dbReference>
<dbReference type="PROSITE" id="PS51318">
    <property type="entry name" value="TAT"/>
    <property type="match status" value="1"/>
</dbReference>
<evidence type="ECO:0000256" key="10">
    <source>
        <dbReference type="SAM" id="MobiDB-lite"/>
    </source>
</evidence>
<dbReference type="InterPro" id="IPR011706">
    <property type="entry name" value="Cu-oxidase_C"/>
</dbReference>
<dbReference type="EC" id="1.16.3.4" evidence="5"/>
<feature type="domain" description="Plastocyanin-like" evidence="12">
    <location>
        <begin position="367"/>
        <end position="485"/>
    </location>
</feature>
<keyword evidence="4" id="KW-0560">Oxidoreductase</keyword>
<dbReference type="RefSeq" id="WP_091394973.1">
    <property type="nucleotide sequence ID" value="NZ_FMCR01000001.1"/>
</dbReference>
<organism evidence="14 15">
    <name type="scientific">Micromonospora saelicesensis</name>
    <dbReference type="NCBI Taxonomy" id="285676"/>
    <lineage>
        <taxon>Bacteria</taxon>
        <taxon>Bacillati</taxon>
        <taxon>Actinomycetota</taxon>
        <taxon>Actinomycetes</taxon>
        <taxon>Micromonosporales</taxon>
        <taxon>Micromonosporaceae</taxon>
        <taxon>Micromonospora</taxon>
    </lineage>
</organism>
<dbReference type="InterPro" id="IPR008972">
    <property type="entry name" value="Cupredoxin"/>
</dbReference>
<evidence type="ECO:0000259" key="12">
    <source>
        <dbReference type="Pfam" id="PF07731"/>
    </source>
</evidence>